<keyword evidence="1" id="KW-0812">Transmembrane</keyword>
<protein>
    <recommendedName>
        <fullName evidence="4">Gustatory receptor</fullName>
    </recommendedName>
</protein>
<feature type="transmembrane region" description="Helical" evidence="1">
    <location>
        <begin position="100"/>
        <end position="119"/>
    </location>
</feature>
<keyword evidence="1" id="KW-0472">Membrane</keyword>
<feature type="transmembrane region" description="Helical" evidence="1">
    <location>
        <begin position="712"/>
        <end position="734"/>
    </location>
</feature>
<keyword evidence="1" id="KW-1133">Transmembrane helix</keyword>
<gene>
    <name evidence="2" type="ORF">DERP_001803</name>
</gene>
<reference evidence="2 3" key="2">
    <citation type="journal article" date="2022" name="Mol. Biol. Evol.">
        <title>Comparative Genomics Reveals Insights into the Divergent Evolution of Astigmatic Mites and Household Pest Adaptations.</title>
        <authorList>
            <person name="Xiong Q."/>
            <person name="Wan A.T."/>
            <person name="Liu X."/>
            <person name="Fung C.S."/>
            <person name="Xiao X."/>
            <person name="Malainual N."/>
            <person name="Hou J."/>
            <person name="Wang L."/>
            <person name="Wang M."/>
            <person name="Yang K.Y."/>
            <person name="Cui Y."/>
            <person name="Leung E.L."/>
            <person name="Nong W."/>
            <person name="Shin S.K."/>
            <person name="Au S.W."/>
            <person name="Jeong K.Y."/>
            <person name="Chew F.T."/>
            <person name="Hui J.H."/>
            <person name="Leung T.F."/>
            <person name="Tungtrongchitr A."/>
            <person name="Zhong N."/>
            <person name="Liu Z."/>
            <person name="Tsui S.K."/>
        </authorList>
    </citation>
    <scope>NUCLEOTIDE SEQUENCE [LARGE SCALE GENOMIC DNA]</scope>
    <source>
        <strain evidence="2">Derp</strain>
    </source>
</reference>
<name>A0ABQ8JC04_DERPT</name>
<dbReference type="EMBL" id="NJHN03000054">
    <property type="protein sequence ID" value="KAH9419970.1"/>
    <property type="molecule type" value="Genomic_DNA"/>
</dbReference>
<evidence type="ECO:0000313" key="3">
    <source>
        <dbReference type="Proteomes" id="UP000887458"/>
    </source>
</evidence>
<feature type="transmembrane region" description="Helical" evidence="1">
    <location>
        <begin position="462"/>
        <end position="482"/>
    </location>
</feature>
<feature type="transmembrane region" description="Helical" evidence="1">
    <location>
        <begin position="623"/>
        <end position="641"/>
    </location>
</feature>
<proteinExistence type="predicted"/>
<feature type="transmembrane region" description="Helical" evidence="1">
    <location>
        <begin position="210"/>
        <end position="238"/>
    </location>
</feature>
<evidence type="ECO:0000256" key="1">
    <source>
        <dbReference type="SAM" id="Phobius"/>
    </source>
</evidence>
<accession>A0ABQ8JC04</accession>
<comment type="caution">
    <text evidence="2">The sequence shown here is derived from an EMBL/GenBank/DDBJ whole genome shotgun (WGS) entry which is preliminary data.</text>
</comment>
<feature type="transmembrane region" description="Helical" evidence="1">
    <location>
        <begin position="505"/>
        <end position="529"/>
    </location>
</feature>
<evidence type="ECO:0008006" key="4">
    <source>
        <dbReference type="Google" id="ProtNLM"/>
    </source>
</evidence>
<feature type="transmembrane region" description="Helical" evidence="1">
    <location>
        <begin position="572"/>
        <end position="590"/>
    </location>
</feature>
<reference evidence="2 3" key="1">
    <citation type="journal article" date="2018" name="J. Allergy Clin. Immunol.">
        <title>High-quality assembly of Dermatophagoides pteronyssinus genome and transcriptome reveals a wide range of novel allergens.</title>
        <authorList>
            <person name="Liu X.Y."/>
            <person name="Yang K.Y."/>
            <person name="Wang M.Q."/>
            <person name="Kwok J.S."/>
            <person name="Zeng X."/>
            <person name="Yang Z."/>
            <person name="Xiao X.J."/>
            <person name="Lau C.P."/>
            <person name="Li Y."/>
            <person name="Huang Z.M."/>
            <person name="Ba J.G."/>
            <person name="Yim A.K."/>
            <person name="Ouyang C.Y."/>
            <person name="Ngai S.M."/>
            <person name="Chan T.F."/>
            <person name="Leung E.L."/>
            <person name="Liu L."/>
            <person name="Liu Z.G."/>
            <person name="Tsui S.K."/>
        </authorList>
    </citation>
    <scope>NUCLEOTIDE SEQUENCE [LARGE SCALE GENOMIC DNA]</scope>
    <source>
        <strain evidence="2">Derp</strain>
    </source>
</reference>
<sequence length="823" mass="99596">MKMKKIFIKKLLPKKFQYHRLEDIFEQGFRYWKFFSFRMEFKLIDYVHHHISHEYRTFKRPLLITTNSWICILYLIALTINCRQLISLKYIEQMISSNGFNLVIIDILIGCLFVEWMWFNLFNNVLHYRCSLVDFLAHNLHIEHDNLVEKLRPKHKRFLINLYTITNIMANCFYLMVIMALIIVFIIYSYYSIILLMNNYINILQLILSIPLTAMLMIYLSCMLGQIFLSINFLVILIEFCRIRMKRLYNLSKIIESNNQRSIRFSRSLWKRFVNDYCELFHDISRLNQTVRITLFNLEMISKSSIMTAFVFYIQQTDMKIANITIILALISAFTYTTCLYSRVSIIPSYNQCCVRLFYNLFARLQCSNQMTKSINEISNKNYRHTIRKNLFLQTMSINRFGFSCDMELIRKIFQSNQNICIKDIFLEGFENWKKYTYRLEFSIDDYRYHRLPFTYQAFKRIIWMSINAWLAILYLSIMVFYPNNSFMISRMDFEQMVNTQRIDIVYLQVIIAFIMLECLWAQIIMNVFGYRWPFMDFMVDKLNFDEEKVFEPKNRKYLCKMYIITDTIARFIYKFVSLELLLVCIMYAYHGFELYRLSLIHLIQLIISVSMFFIWMMHVIQMLGQLFIALNFFVFLIEYIKVRIEQLYKKFIQKNIFKQNEWKRFHYEYVFLYTETAHTNRAARIVLFYLEAISKPSIISNCIFYTKQSSWSIFTTSVIISLMSTFCLINILYSRISHLPSCNQKCARSILRRIARTQRRLNNIKLKHSKNQHNNRYWIKLTLFVQTMINNHFGFTCGQIKTSEFFGHNYQQLPNENPNRLF</sequence>
<keyword evidence="3" id="KW-1185">Reference proteome</keyword>
<feature type="transmembrane region" description="Helical" evidence="1">
    <location>
        <begin position="160"/>
        <end position="190"/>
    </location>
</feature>
<evidence type="ECO:0000313" key="2">
    <source>
        <dbReference type="EMBL" id="KAH9419970.1"/>
    </source>
</evidence>
<feature type="transmembrane region" description="Helical" evidence="1">
    <location>
        <begin position="596"/>
        <end position="616"/>
    </location>
</feature>
<feature type="transmembrane region" description="Helical" evidence="1">
    <location>
        <begin position="321"/>
        <end position="341"/>
    </location>
</feature>
<organism evidence="2 3">
    <name type="scientific">Dermatophagoides pteronyssinus</name>
    <name type="common">European house dust mite</name>
    <dbReference type="NCBI Taxonomy" id="6956"/>
    <lineage>
        <taxon>Eukaryota</taxon>
        <taxon>Metazoa</taxon>
        <taxon>Ecdysozoa</taxon>
        <taxon>Arthropoda</taxon>
        <taxon>Chelicerata</taxon>
        <taxon>Arachnida</taxon>
        <taxon>Acari</taxon>
        <taxon>Acariformes</taxon>
        <taxon>Sarcoptiformes</taxon>
        <taxon>Astigmata</taxon>
        <taxon>Psoroptidia</taxon>
        <taxon>Analgoidea</taxon>
        <taxon>Pyroglyphidae</taxon>
        <taxon>Dermatophagoidinae</taxon>
        <taxon>Dermatophagoides</taxon>
    </lineage>
</organism>
<dbReference type="Proteomes" id="UP000887458">
    <property type="component" value="Unassembled WGS sequence"/>
</dbReference>
<feature type="transmembrane region" description="Helical" evidence="1">
    <location>
        <begin position="62"/>
        <end position="80"/>
    </location>
</feature>